<evidence type="ECO:0000256" key="1">
    <source>
        <dbReference type="SAM" id="Phobius"/>
    </source>
</evidence>
<dbReference type="EMBL" id="JH767152">
    <property type="protein sequence ID" value="EQC35152.1"/>
    <property type="molecule type" value="Genomic_DNA"/>
</dbReference>
<feature type="transmembrane region" description="Helical" evidence="1">
    <location>
        <begin position="175"/>
        <end position="195"/>
    </location>
</feature>
<evidence type="ECO:0000313" key="3">
    <source>
        <dbReference type="Proteomes" id="UP000030762"/>
    </source>
</evidence>
<feature type="transmembrane region" description="Helical" evidence="1">
    <location>
        <begin position="353"/>
        <end position="371"/>
    </location>
</feature>
<sequence>MDANDTVVCGGVSVPRRVCLAPTTALWSCCGLGGYHHIAPAALWLVFLSLTACAQNQFNLFHDLDSTADELHDIQTQALGVVVARRKRVIFGKTYRDPRRLLMLGAMWSELFGFSYMPGQLIIYQLTQSDVAGLVSGPVQFGFFAVFSSLLYLLEGPLGARWLRKCHLSRPKLGGPILYDMFFMTFAYTLVNVVGCTNGLDSVALGNHYTCASPERYWIVCSLGLGIFGCFFWGTLKYKKQLASDVYAVSFRFQASFDAMMTFCALTVITVEKALLSLDMWLVAMLFALLNLVHFGALLRYNYKCQPCLGVGLVPNNLRALSFATSCYTTLVLLMISMLQISRHHAVAGTSEWTVFFVAIGLYPVFAVTVWRWNGRRAVLFQVPDVSLLEGLQHECDRVRAVASVRVTLETAERDTTLLQSILLALDASLARPVTPETAFAPAYACQAMWFLWYTNFDLSDHVAENEAEPFVPFGCWVRSPSIRSSLTSLAAVPPRRRLSLSGSMSWRLQTKSGSFVRPSQQPASLAHAILVAPAPLDTSRKPRGMLRGASTDQLTLIQLVEKATDLAYAVCMTTRIADDIAIRNCFEHAVKKLGELCRSSCRRSRLLASKVLQEMYQAGVVQISPTTFFYVAANLTVASSYTKAAAAARTLARFANDRDDAWVGRHVADAITLRLVVDAMHLYRLDGDFVTSLLTVLLQGFTTLAALGTKGPNAAIYLDRSLVAALLELQSHPLSALAAARLDDVLATLHEIWEKRPNRLRRIVRQLSKTRILVGSMARPSDAAYTLVTTTQLKLIHDRQRTRHKLVATIHSVLAEGFASSKRRSDLSDAMQATMATLSPLLSTRSDLLSYVHSQLTTPEYWYLCDLIGRPRPRIATAATRCREDR</sequence>
<keyword evidence="1" id="KW-1133">Transmembrane helix</keyword>
<feature type="transmembrane region" description="Helical" evidence="1">
    <location>
        <begin position="131"/>
        <end position="154"/>
    </location>
</feature>
<dbReference type="OMA" id="ATLHEIW"/>
<dbReference type="GeneID" id="19948111"/>
<dbReference type="Proteomes" id="UP000030762">
    <property type="component" value="Unassembled WGS sequence"/>
</dbReference>
<proteinExistence type="predicted"/>
<accession>T0RXS6</accession>
<evidence type="ECO:0000313" key="2">
    <source>
        <dbReference type="EMBL" id="EQC35152.1"/>
    </source>
</evidence>
<gene>
    <name evidence="2" type="ORF">SDRG_07384</name>
</gene>
<feature type="transmembrane region" description="Helical" evidence="1">
    <location>
        <begin position="215"/>
        <end position="234"/>
    </location>
</feature>
<protein>
    <submittedName>
        <fullName evidence="2">Uncharacterized protein</fullName>
    </submittedName>
</protein>
<feature type="transmembrane region" description="Helical" evidence="1">
    <location>
        <begin position="281"/>
        <end position="299"/>
    </location>
</feature>
<keyword evidence="3" id="KW-1185">Reference proteome</keyword>
<dbReference type="RefSeq" id="XP_008611436.1">
    <property type="nucleotide sequence ID" value="XM_008613214.1"/>
</dbReference>
<dbReference type="InParanoid" id="T0RXS6"/>
<keyword evidence="1" id="KW-0812">Transmembrane</keyword>
<dbReference type="VEuPathDB" id="FungiDB:SDRG_07384"/>
<dbReference type="AlphaFoldDB" id="T0RXS6"/>
<feature type="transmembrane region" description="Helical" evidence="1">
    <location>
        <begin position="320"/>
        <end position="341"/>
    </location>
</feature>
<keyword evidence="1" id="KW-0472">Membrane</keyword>
<name>T0RXS6_SAPDV</name>
<feature type="transmembrane region" description="Helical" evidence="1">
    <location>
        <begin position="101"/>
        <end position="119"/>
    </location>
</feature>
<reference evidence="2 3" key="1">
    <citation type="submission" date="2012-04" db="EMBL/GenBank/DDBJ databases">
        <title>The Genome Sequence of Saprolegnia declina VS20.</title>
        <authorList>
            <consortium name="The Broad Institute Genome Sequencing Platform"/>
            <person name="Russ C."/>
            <person name="Nusbaum C."/>
            <person name="Tyler B."/>
            <person name="van West P."/>
            <person name="Dieguez-Uribeondo J."/>
            <person name="de Bruijn I."/>
            <person name="Tripathy S."/>
            <person name="Jiang R."/>
            <person name="Young S.K."/>
            <person name="Zeng Q."/>
            <person name="Gargeya S."/>
            <person name="Fitzgerald M."/>
            <person name="Haas B."/>
            <person name="Abouelleil A."/>
            <person name="Alvarado L."/>
            <person name="Arachchi H.M."/>
            <person name="Berlin A."/>
            <person name="Chapman S.B."/>
            <person name="Goldberg J."/>
            <person name="Griggs A."/>
            <person name="Gujja S."/>
            <person name="Hansen M."/>
            <person name="Howarth C."/>
            <person name="Imamovic A."/>
            <person name="Larimer J."/>
            <person name="McCowen C."/>
            <person name="Montmayeur A."/>
            <person name="Murphy C."/>
            <person name="Neiman D."/>
            <person name="Pearson M."/>
            <person name="Priest M."/>
            <person name="Roberts A."/>
            <person name="Saif S."/>
            <person name="Shea T."/>
            <person name="Sisk P."/>
            <person name="Sykes S."/>
            <person name="Wortman J."/>
            <person name="Nusbaum C."/>
            <person name="Birren B."/>
        </authorList>
    </citation>
    <scope>NUCLEOTIDE SEQUENCE [LARGE SCALE GENOMIC DNA]</scope>
    <source>
        <strain evidence="2 3">VS20</strain>
    </source>
</reference>
<feature type="transmembrane region" description="Helical" evidence="1">
    <location>
        <begin position="246"/>
        <end position="269"/>
    </location>
</feature>
<organism evidence="2 3">
    <name type="scientific">Saprolegnia diclina (strain VS20)</name>
    <dbReference type="NCBI Taxonomy" id="1156394"/>
    <lineage>
        <taxon>Eukaryota</taxon>
        <taxon>Sar</taxon>
        <taxon>Stramenopiles</taxon>
        <taxon>Oomycota</taxon>
        <taxon>Saprolegniomycetes</taxon>
        <taxon>Saprolegniales</taxon>
        <taxon>Saprolegniaceae</taxon>
        <taxon>Saprolegnia</taxon>
    </lineage>
</organism>